<dbReference type="InterPro" id="IPR011251">
    <property type="entry name" value="Luciferase-like_dom"/>
</dbReference>
<organism evidence="6 7">
    <name type="scientific">Sphingobium fuliginis ATCC 27551</name>
    <dbReference type="NCBI Taxonomy" id="1208342"/>
    <lineage>
        <taxon>Bacteria</taxon>
        <taxon>Pseudomonadati</taxon>
        <taxon>Pseudomonadota</taxon>
        <taxon>Alphaproteobacteria</taxon>
        <taxon>Sphingomonadales</taxon>
        <taxon>Sphingomonadaceae</taxon>
        <taxon>Sphingobium</taxon>
    </lineage>
</organism>
<evidence type="ECO:0000313" key="7">
    <source>
        <dbReference type="Proteomes" id="UP000311469"/>
    </source>
</evidence>
<proteinExistence type="predicted"/>
<accession>A0A5B8CKU8</accession>
<dbReference type="InterPro" id="IPR050172">
    <property type="entry name" value="SsuD_RutA_monooxygenase"/>
</dbReference>
<reference evidence="6 7" key="1">
    <citation type="submission" date="2019-06" db="EMBL/GenBank/DDBJ databases">
        <title>Genome organization and adaptive potential of archetypical organophosphate degarding Sphingobium fuliginis ATCC 27551.</title>
        <authorList>
            <person name="Sarwar A."/>
            <person name="Parthasarathy S."/>
            <person name="Singh C."/>
            <person name="Siddavattam D."/>
        </authorList>
    </citation>
    <scope>NUCLEOTIDE SEQUENCE [LARGE SCALE GENOMIC DNA]</scope>
    <source>
        <strain evidence="6 7">ATCC 27551</strain>
    </source>
</reference>
<keyword evidence="1" id="KW-0285">Flavoprotein</keyword>
<evidence type="ECO:0000256" key="4">
    <source>
        <dbReference type="ARBA" id="ARBA00023033"/>
    </source>
</evidence>
<keyword evidence="2" id="KW-0288">FMN</keyword>
<evidence type="ECO:0000259" key="5">
    <source>
        <dbReference type="Pfam" id="PF00296"/>
    </source>
</evidence>
<dbReference type="AlphaFoldDB" id="A0A5B8CKU8"/>
<dbReference type="KEGG" id="sufl:FIL70_20850"/>
<dbReference type="Pfam" id="PF00296">
    <property type="entry name" value="Bac_luciferase"/>
    <property type="match status" value="1"/>
</dbReference>
<evidence type="ECO:0000256" key="2">
    <source>
        <dbReference type="ARBA" id="ARBA00022643"/>
    </source>
</evidence>
<keyword evidence="3" id="KW-0560">Oxidoreductase</keyword>
<dbReference type="Proteomes" id="UP000311469">
    <property type="component" value="Chromosome cSF2"/>
</dbReference>
<feature type="domain" description="Luciferase-like" evidence="5">
    <location>
        <begin position="25"/>
        <end position="342"/>
    </location>
</feature>
<sequence>MVGDPDMGDLPMSGNRMNGANKLKLGLFGLNCSGGLTMTKAAERWDPSWRNNETAAKLADDAGLEFVLPIARWLGYKGETDTEGTTFETLTWASGLLAATKEISAFGTLHVGLIHPVFAAKQIVTAHHIGAGRFGLNAVSGWNEGEYGMFNVQLLEHDDRYVYSDEWLAVAKKIWTSEEPFDHKGRFFDLKGVLSKPKPYGGEMPMIMSAGSSGAGRQFAMTHADCLFMSVIDIAKLPGEVAQLRSEAGSRNVGFYTSGHMLTRATEKEAQEYYRYIVHENGDWEGAEYIVNVRLAGGTRSIPPEVIREMKERHMAGIGSYPLVGSYDQVVDTLKRLSDAGLSGVAFGLVNYIDEFPIVRDEILPRLERLGLRQPHRPA</sequence>
<dbReference type="PANTHER" id="PTHR42847">
    <property type="entry name" value="ALKANESULFONATE MONOOXYGENASE"/>
    <property type="match status" value="1"/>
</dbReference>
<dbReference type="InterPro" id="IPR036661">
    <property type="entry name" value="Luciferase-like_sf"/>
</dbReference>
<evidence type="ECO:0000256" key="3">
    <source>
        <dbReference type="ARBA" id="ARBA00023002"/>
    </source>
</evidence>
<dbReference type="GO" id="GO:0016705">
    <property type="term" value="F:oxidoreductase activity, acting on paired donors, with incorporation or reduction of molecular oxygen"/>
    <property type="evidence" value="ECO:0007669"/>
    <property type="project" value="InterPro"/>
</dbReference>
<dbReference type="GO" id="GO:0004497">
    <property type="term" value="F:monooxygenase activity"/>
    <property type="evidence" value="ECO:0007669"/>
    <property type="project" value="UniProtKB-KW"/>
</dbReference>
<keyword evidence="4" id="KW-0503">Monooxygenase</keyword>
<evidence type="ECO:0000313" key="6">
    <source>
        <dbReference type="EMBL" id="QDC39642.1"/>
    </source>
</evidence>
<dbReference type="EMBL" id="CP041017">
    <property type="protein sequence ID" value="QDC39642.1"/>
    <property type="molecule type" value="Genomic_DNA"/>
</dbReference>
<protein>
    <submittedName>
        <fullName evidence="6">LLM class flavin-dependent oxidoreductase</fullName>
    </submittedName>
</protein>
<name>A0A5B8CKU8_SPHSA</name>
<dbReference type="Gene3D" id="3.20.20.30">
    <property type="entry name" value="Luciferase-like domain"/>
    <property type="match status" value="1"/>
</dbReference>
<dbReference type="PANTHER" id="PTHR42847:SF4">
    <property type="entry name" value="ALKANESULFONATE MONOOXYGENASE-RELATED"/>
    <property type="match status" value="1"/>
</dbReference>
<evidence type="ECO:0000256" key="1">
    <source>
        <dbReference type="ARBA" id="ARBA00022630"/>
    </source>
</evidence>
<dbReference type="SUPFAM" id="SSF51679">
    <property type="entry name" value="Bacterial luciferase-like"/>
    <property type="match status" value="1"/>
</dbReference>
<gene>
    <name evidence="6" type="ORF">FIL70_20850</name>
</gene>
<dbReference type="CDD" id="cd01094">
    <property type="entry name" value="Alkanesulfonate_monoxygenase"/>
    <property type="match status" value="1"/>
</dbReference>